<dbReference type="GO" id="GO:0003677">
    <property type="term" value="F:DNA binding"/>
    <property type="evidence" value="ECO:0007669"/>
    <property type="project" value="UniProtKB-KW"/>
</dbReference>
<dbReference type="SMART" id="SM01134">
    <property type="entry name" value="DeoRC"/>
    <property type="match status" value="1"/>
</dbReference>
<evidence type="ECO:0000313" key="7">
    <source>
        <dbReference type="Proteomes" id="UP000002069"/>
    </source>
</evidence>
<dbReference type="InterPro" id="IPR036388">
    <property type="entry name" value="WH-like_DNA-bd_sf"/>
</dbReference>
<dbReference type="EMBL" id="FN543093">
    <property type="protein sequence ID" value="CBA28429.1"/>
    <property type="molecule type" value="Genomic_DNA"/>
</dbReference>
<reference evidence="6 7" key="1">
    <citation type="journal article" date="2010" name="J. Bacteriol.">
        <title>Complete Genome Sequence of Cronobacter turicensis LMG 23827, a foodborne pathogen causing deaths in neonates.</title>
        <authorList>
            <person name="Stephan R."/>
            <person name="Lehner A."/>
            <person name="Tischler P."/>
            <person name="Rattei T."/>
        </authorList>
    </citation>
    <scope>NUCLEOTIDE SEQUENCE [LARGE SCALE GENOMIC DNA]</scope>
    <source>
        <strain evidence="7">DSM 18703 / CCUG 55852 / LMG 23827 / z3032</strain>
    </source>
</reference>
<sequence>MVKKIRATGTGMLTSQRKKLILEKLAAEGQVQSRALSEWFNVSEDTIRRDLRELSAEGRLQRVHGGALPASAAVVDYAGRSQLSLDSKRAVARRAAALIEPGQIVMLDGGTTTGELVKCLPPELAITVITHSPGIALQLVEHPRIEVILIGGRLFKHSIVSVGAAAIEAMSHLRADLFFLGVTGVHADAGLSTGDYEEACVKRALASRAAETVVMASREKLNAASAFCIGDMSLVNTLIVEGDTADTLLAPFEARGVTVIKA</sequence>
<organism evidence="6 7">
    <name type="scientific">Cronobacter turicensis (strain DSM 18703 / CCUG 55852 / LMG 23827 / z3032)</name>
    <dbReference type="NCBI Taxonomy" id="693216"/>
    <lineage>
        <taxon>Bacteria</taxon>
        <taxon>Pseudomonadati</taxon>
        <taxon>Pseudomonadota</taxon>
        <taxon>Gammaproteobacteria</taxon>
        <taxon>Enterobacterales</taxon>
        <taxon>Enterobacteriaceae</taxon>
        <taxon>Cronobacter</taxon>
    </lineage>
</organism>
<evidence type="ECO:0000256" key="4">
    <source>
        <dbReference type="ARBA" id="ARBA00023163"/>
    </source>
</evidence>
<dbReference type="Pfam" id="PF00455">
    <property type="entry name" value="DeoRC"/>
    <property type="match status" value="1"/>
</dbReference>
<dbReference type="Gene3D" id="1.10.10.10">
    <property type="entry name" value="Winged helix-like DNA-binding domain superfamily/Winged helix DNA-binding domain"/>
    <property type="match status" value="1"/>
</dbReference>
<keyword evidence="2" id="KW-0805">Transcription regulation</keyword>
<dbReference type="PANTHER" id="PTHR30363">
    <property type="entry name" value="HTH-TYPE TRANSCRIPTIONAL REGULATOR SRLR-RELATED"/>
    <property type="match status" value="1"/>
</dbReference>
<evidence type="ECO:0000256" key="1">
    <source>
        <dbReference type="ARBA" id="ARBA00022491"/>
    </source>
</evidence>
<dbReference type="InterPro" id="IPR018356">
    <property type="entry name" value="Tscrpt_reg_HTH_DeoR_CS"/>
</dbReference>
<dbReference type="HOGENOM" id="CLU_060699_2_1_6"/>
<dbReference type="Gene3D" id="3.40.50.1360">
    <property type="match status" value="1"/>
</dbReference>
<proteinExistence type="predicted"/>
<keyword evidence="1" id="KW-0678">Repressor</keyword>
<dbReference type="Proteomes" id="UP000002069">
    <property type="component" value="Chromosome"/>
</dbReference>
<keyword evidence="7" id="KW-1185">Reference proteome</keyword>
<dbReference type="InterPro" id="IPR036390">
    <property type="entry name" value="WH_DNA-bd_sf"/>
</dbReference>
<dbReference type="PANTHER" id="PTHR30363:SF4">
    <property type="entry name" value="GLYCEROL-3-PHOSPHATE REGULON REPRESSOR"/>
    <property type="match status" value="1"/>
</dbReference>
<reference evidence="7" key="2">
    <citation type="journal article" date="2011" name="J. Bacteriol.">
        <title>Complete genome sequence of Cronobacter turicensis LMG 23827, a food-borne pathogen causing deaths in neonates.</title>
        <authorList>
            <person name="Stephan R."/>
            <person name="Lehner A."/>
            <person name="Tischler P."/>
            <person name="Rattei T."/>
        </authorList>
    </citation>
    <scope>NUCLEOTIDE SEQUENCE [LARGE SCALE GENOMIC DNA]</scope>
    <source>
        <strain evidence="7">DSM 18703 / CCUG 55852 / LMG 23827 / z3032</strain>
    </source>
</reference>
<dbReference type="InterPro" id="IPR050313">
    <property type="entry name" value="Carb_Metab_HTH_regulators"/>
</dbReference>
<dbReference type="SUPFAM" id="SSF46785">
    <property type="entry name" value="Winged helix' DNA-binding domain"/>
    <property type="match status" value="1"/>
</dbReference>
<dbReference type="SUPFAM" id="SSF100950">
    <property type="entry name" value="NagB/RpiA/CoA transferase-like"/>
    <property type="match status" value="1"/>
</dbReference>
<protein>
    <recommendedName>
        <fullName evidence="5">HTH deoR-type domain-containing protein</fullName>
    </recommendedName>
</protein>
<evidence type="ECO:0000256" key="2">
    <source>
        <dbReference type="ARBA" id="ARBA00023015"/>
    </source>
</evidence>
<dbReference type="PROSITE" id="PS51000">
    <property type="entry name" value="HTH_DEOR_2"/>
    <property type="match status" value="1"/>
</dbReference>
<dbReference type="Pfam" id="PF08220">
    <property type="entry name" value="HTH_DeoR"/>
    <property type="match status" value="1"/>
</dbReference>
<accession>C9XX07</accession>
<name>C9XX07_CROTZ</name>
<gene>
    <name evidence="6" type="ordered locus">Ctu_09220</name>
</gene>
<feature type="domain" description="HTH deoR-type" evidence="5">
    <location>
        <begin position="14"/>
        <end position="69"/>
    </location>
</feature>
<dbReference type="PATRIC" id="fig|693216.3.peg.881"/>
<dbReference type="PRINTS" id="PR00037">
    <property type="entry name" value="HTHLACR"/>
</dbReference>
<evidence type="ECO:0000313" key="6">
    <source>
        <dbReference type="EMBL" id="CBA28429.1"/>
    </source>
</evidence>
<dbReference type="AlphaFoldDB" id="C9XX07"/>
<keyword evidence="3" id="KW-0238">DNA-binding</keyword>
<evidence type="ECO:0000259" key="5">
    <source>
        <dbReference type="PROSITE" id="PS51000"/>
    </source>
</evidence>
<evidence type="ECO:0000256" key="3">
    <source>
        <dbReference type="ARBA" id="ARBA00023125"/>
    </source>
</evidence>
<dbReference type="InterPro" id="IPR001034">
    <property type="entry name" value="DeoR_HTH"/>
</dbReference>
<dbReference type="KEGG" id="ctu:CTU_09220"/>
<dbReference type="GO" id="GO:0003700">
    <property type="term" value="F:DNA-binding transcription factor activity"/>
    <property type="evidence" value="ECO:0007669"/>
    <property type="project" value="InterPro"/>
</dbReference>
<dbReference type="InterPro" id="IPR014036">
    <property type="entry name" value="DeoR-like_C"/>
</dbReference>
<dbReference type="InterPro" id="IPR037171">
    <property type="entry name" value="NagB/RpiA_transferase-like"/>
</dbReference>
<dbReference type="SMART" id="SM00420">
    <property type="entry name" value="HTH_DEOR"/>
    <property type="match status" value="1"/>
</dbReference>
<dbReference type="PROSITE" id="PS00894">
    <property type="entry name" value="HTH_DEOR_1"/>
    <property type="match status" value="1"/>
</dbReference>
<keyword evidence="4" id="KW-0804">Transcription</keyword>